<comment type="similarity">
    <text evidence="2">Belongs to the RmuC family.</text>
</comment>
<dbReference type="AlphaFoldDB" id="A0A2M6YRL8"/>
<name>A0A2M6YRL8_9BACT</name>
<evidence type="ECO:0000256" key="5">
    <source>
        <dbReference type="SAM" id="MobiDB-lite"/>
    </source>
</evidence>
<comment type="caution">
    <text evidence="7">The sequence shown here is derived from an EMBL/GenBank/DDBJ whole genome shotgun (WGS) entry which is preliminary data.</text>
</comment>
<sequence>MNTGHTSILGEAVVKLNMSSELLLVVCILIVGFAAVIFFLNRKLSTGKTDKTLVAWLETMQNSLDTRLDSATQLMGQIRQDAGRFAELSVSMKNLQDYLKSPKLRGNIGEQVLKDLISQMFPKNSFFLQYTFKSGDKVDAAIKTDAGILPIDSKFPAENFQKLMAADNENEKEVARKEFVRDVKKHITDISQKYILPEEGTMDFALMYVPSEPVYYEVVNEMELTEFSRKNRVYPVSPNTLYANLQVILLSFQGKDIEQKSHQLFAVLRGIQKDYGKLGENLNVLNKHITNAYNQMSSVGTEYTLMGQKLSSTQNLDEGDLPSSRQRRDYGEAKGNQENP</sequence>
<comment type="function">
    <text evidence="1">Involved in DNA recombination.</text>
</comment>
<evidence type="ECO:0008006" key="9">
    <source>
        <dbReference type="Google" id="ProtNLM"/>
    </source>
</evidence>
<accession>A0A2M6YRL8</accession>
<evidence type="ECO:0000256" key="2">
    <source>
        <dbReference type="ARBA" id="ARBA00009840"/>
    </source>
</evidence>
<evidence type="ECO:0000256" key="3">
    <source>
        <dbReference type="ARBA" id="ARBA00023054"/>
    </source>
</evidence>
<feature type="transmembrane region" description="Helical" evidence="6">
    <location>
        <begin position="22"/>
        <end position="41"/>
    </location>
</feature>
<organism evidence="7 8">
    <name type="scientific">Candidatus Shapirobacteria bacterium CG07_land_8_20_14_0_80_39_18</name>
    <dbReference type="NCBI Taxonomy" id="1974882"/>
    <lineage>
        <taxon>Bacteria</taxon>
        <taxon>Candidatus Shapironibacteriota</taxon>
    </lineage>
</organism>
<keyword evidence="6" id="KW-1133">Transmembrane helix</keyword>
<keyword evidence="6" id="KW-0812">Transmembrane</keyword>
<dbReference type="EMBL" id="PEWZ01000056">
    <property type="protein sequence ID" value="PIU35739.1"/>
    <property type="molecule type" value="Genomic_DNA"/>
</dbReference>
<protein>
    <recommendedName>
        <fullName evidence="9">DNA recombination protein RmuC</fullName>
    </recommendedName>
</protein>
<dbReference type="GO" id="GO:0006310">
    <property type="term" value="P:DNA recombination"/>
    <property type="evidence" value="ECO:0007669"/>
    <property type="project" value="UniProtKB-KW"/>
</dbReference>
<feature type="region of interest" description="Disordered" evidence="5">
    <location>
        <begin position="312"/>
        <end position="340"/>
    </location>
</feature>
<keyword evidence="4" id="KW-0233">DNA recombination</keyword>
<dbReference type="PANTHER" id="PTHR30563">
    <property type="entry name" value="DNA RECOMBINATION PROTEIN RMUC"/>
    <property type="match status" value="1"/>
</dbReference>
<keyword evidence="3" id="KW-0175">Coiled coil</keyword>
<evidence type="ECO:0000313" key="8">
    <source>
        <dbReference type="Proteomes" id="UP000229502"/>
    </source>
</evidence>
<dbReference type="Proteomes" id="UP000229502">
    <property type="component" value="Unassembled WGS sequence"/>
</dbReference>
<dbReference type="InterPro" id="IPR003798">
    <property type="entry name" value="DNA_recombination_RmuC"/>
</dbReference>
<evidence type="ECO:0000313" key="7">
    <source>
        <dbReference type="EMBL" id="PIU35739.1"/>
    </source>
</evidence>
<evidence type="ECO:0000256" key="4">
    <source>
        <dbReference type="ARBA" id="ARBA00023172"/>
    </source>
</evidence>
<proteinExistence type="inferred from homology"/>
<evidence type="ECO:0000256" key="1">
    <source>
        <dbReference type="ARBA" id="ARBA00003416"/>
    </source>
</evidence>
<dbReference type="PANTHER" id="PTHR30563:SF0">
    <property type="entry name" value="DNA RECOMBINATION PROTEIN RMUC"/>
    <property type="match status" value="1"/>
</dbReference>
<reference evidence="8" key="1">
    <citation type="submission" date="2017-09" db="EMBL/GenBank/DDBJ databases">
        <title>Depth-based differentiation of microbial function through sediment-hosted aquifers and enrichment of novel symbionts in the deep terrestrial subsurface.</title>
        <authorList>
            <person name="Probst A.J."/>
            <person name="Ladd B."/>
            <person name="Jarett J.K."/>
            <person name="Geller-Mcgrath D.E."/>
            <person name="Sieber C.M.K."/>
            <person name="Emerson J.B."/>
            <person name="Anantharaman K."/>
            <person name="Thomas B.C."/>
            <person name="Malmstrom R."/>
            <person name="Stieglmeier M."/>
            <person name="Klingl A."/>
            <person name="Woyke T."/>
            <person name="Ryan C.M."/>
            <person name="Banfield J.F."/>
        </authorList>
    </citation>
    <scope>NUCLEOTIDE SEQUENCE [LARGE SCALE GENOMIC DNA]</scope>
</reference>
<gene>
    <name evidence="7" type="ORF">COT03_01080</name>
</gene>
<dbReference type="Pfam" id="PF02646">
    <property type="entry name" value="RmuC"/>
    <property type="match status" value="1"/>
</dbReference>
<keyword evidence="6" id="KW-0472">Membrane</keyword>
<evidence type="ECO:0000256" key="6">
    <source>
        <dbReference type="SAM" id="Phobius"/>
    </source>
</evidence>